<dbReference type="Pfam" id="PF13366">
    <property type="entry name" value="PDDEXK_3"/>
    <property type="match status" value="1"/>
</dbReference>
<gene>
    <name evidence="1" type="ORF">EI546_06325</name>
</gene>
<dbReference type="OrthoDB" id="1119698at2"/>
<keyword evidence="2" id="KW-1185">Reference proteome</keyword>
<reference evidence="1 2" key="1">
    <citation type="submission" date="2019-01" db="EMBL/GenBank/DDBJ databases">
        <title>Complete genome sequencing of Aequorivita sp. H23M31.</title>
        <authorList>
            <person name="Bae J.-W."/>
        </authorList>
    </citation>
    <scope>NUCLEOTIDE SEQUENCE [LARGE SCALE GENOMIC DNA]</scope>
    <source>
        <strain evidence="1 2">H23M31</strain>
    </source>
</reference>
<proteinExistence type="predicted"/>
<dbReference type="RefSeq" id="WP_128249753.1">
    <property type="nucleotide sequence ID" value="NZ_CP034951.1"/>
</dbReference>
<organism evidence="1 2">
    <name type="scientific">Aequorivita ciconiae</name>
    <dbReference type="NCBI Taxonomy" id="2494375"/>
    <lineage>
        <taxon>Bacteria</taxon>
        <taxon>Pseudomonadati</taxon>
        <taxon>Bacteroidota</taxon>
        <taxon>Flavobacteriia</taxon>
        <taxon>Flavobacteriales</taxon>
        <taxon>Flavobacteriaceae</taxon>
        <taxon>Aequorivita</taxon>
    </lineage>
</organism>
<dbReference type="InterPro" id="IPR026350">
    <property type="entry name" value="GxxExxY"/>
</dbReference>
<accession>A0A410G2B1</accession>
<dbReference type="AlphaFoldDB" id="A0A410G2B1"/>
<dbReference type="EMBL" id="CP034951">
    <property type="protein sequence ID" value="QAA81365.1"/>
    <property type="molecule type" value="Genomic_DNA"/>
</dbReference>
<protein>
    <submittedName>
        <fullName evidence="1">GxxExxY protein</fullName>
    </submittedName>
</protein>
<evidence type="ECO:0000313" key="2">
    <source>
        <dbReference type="Proteomes" id="UP000285517"/>
    </source>
</evidence>
<dbReference type="KEGG" id="aev:EI546_06325"/>
<dbReference type="NCBIfam" id="TIGR04256">
    <property type="entry name" value="GxxExxY"/>
    <property type="match status" value="1"/>
</dbReference>
<sequence>MDSLKFENQIAFSVIDSAISVHKALGPGLLESAYKECLHYSLYQKGLSVEKEKPMPVIFEEVKMNCGYRIDLLVENKLVVELKSVEALNDVHLAQILTYLRLGEFKLGLLINFNVTLLKHGIRRVINHREDLKNPL</sequence>
<evidence type="ECO:0000313" key="1">
    <source>
        <dbReference type="EMBL" id="QAA81365.1"/>
    </source>
</evidence>
<name>A0A410G2B1_9FLAO</name>
<dbReference type="Proteomes" id="UP000285517">
    <property type="component" value="Chromosome"/>
</dbReference>